<name>A0A074TI78_9RHOB</name>
<dbReference type="AlphaFoldDB" id="A0A074TI78"/>
<feature type="region of interest" description="Disordered" evidence="1">
    <location>
        <begin position="1"/>
        <end position="28"/>
    </location>
</feature>
<dbReference type="EMBL" id="JHEH01000025">
    <property type="protein sequence ID" value="KEP68718.1"/>
    <property type="molecule type" value="Genomic_DNA"/>
</dbReference>
<evidence type="ECO:0000313" key="3">
    <source>
        <dbReference type="Proteomes" id="UP000027725"/>
    </source>
</evidence>
<dbReference type="eggNOG" id="ENOG5033DW2">
    <property type="taxonomic scope" value="Bacteria"/>
</dbReference>
<keyword evidence="3" id="KW-1185">Reference proteome</keyword>
<gene>
    <name evidence="2" type="ORF">DL1_09125</name>
</gene>
<dbReference type="RefSeq" id="WP_051693620.1">
    <property type="nucleotide sequence ID" value="NZ_FOVB01000007.1"/>
</dbReference>
<reference evidence="2 3" key="1">
    <citation type="submission" date="2014-03" db="EMBL/GenBank/DDBJ databases">
        <title>The draft genome sequence of Thioclava dalianensis DLFJ1-1.</title>
        <authorList>
            <person name="Lai Q."/>
            <person name="Shao Z."/>
        </authorList>
    </citation>
    <scope>NUCLEOTIDE SEQUENCE [LARGE SCALE GENOMIC DNA]</scope>
    <source>
        <strain evidence="2 3">DLFJ1-1</strain>
    </source>
</reference>
<comment type="caution">
    <text evidence="2">The sequence shown here is derived from an EMBL/GenBank/DDBJ whole genome shotgun (WGS) entry which is preliminary data.</text>
</comment>
<evidence type="ECO:0000256" key="1">
    <source>
        <dbReference type="SAM" id="MobiDB-lite"/>
    </source>
</evidence>
<dbReference type="STRING" id="1185766.SAMN05216224_107156"/>
<accession>A0A074TI78</accession>
<organism evidence="2 3">
    <name type="scientific">Thioclava dalianensis</name>
    <dbReference type="NCBI Taxonomy" id="1185766"/>
    <lineage>
        <taxon>Bacteria</taxon>
        <taxon>Pseudomonadati</taxon>
        <taxon>Pseudomonadota</taxon>
        <taxon>Alphaproteobacteria</taxon>
        <taxon>Rhodobacterales</taxon>
        <taxon>Paracoccaceae</taxon>
        <taxon>Thioclava</taxon>
    </lineage>
</organism>
<dbReference type="Proteomes" id="UP000027725">
    <property type="component" value="Unassembled WGS sequence"/>
</dbReference>
<sequence length="88" mass="9194">MSAKNDFHNRPGTRAGGPSNLARVTPDDSADLSHVSQWIFLGTGGALKVTTAGGQTLTTPELPPGWHLMELSRIHATGTTAGAIMVGW</sequence>
<proteinExistence type="predicted"/>
<evidence type="ECO:0000313" key="2">
    <source>
        <dbReference type="EMBL" id="KEP68718.1"/>
    </source>
</evidence>
<protein>
    <submittedName>
        <fullName evidence="2">Uncharacterized protein</fullName>
    </submittedName>
</protein>
<dbReference type="OrthoDB" id="7916272at2"/>